<feature type="chain" id="PRO_5027996615" evidence="9">
    <location>
        <begin position="21"/>
        <end position="1295"/>
    </location>
</feature>
<dbReference type="InterPro" id="IPR001828">
    <property type="entry name" value="ANF_lig-bd_rcpt"/>
</dbReference>
<evidence type="ECO:0000256" key="4">
    <source>
        <dbReference type="ARBA" id="ARBA00023136"/>
    </source>
</evidence>
<feature type="compositionally biased region" description="Polar residues" evidence="7">
    <location>
        <begin position="1238"/>
        <end position="1252"/>
    </location>
</feature>
<dbReference type="GO" id="GO:0007169">
    <property type="term" value="P:cell surface receptor protein tyrosine kinase signaling pathway"/>
    <property type="evidence" value="ECO:0007669"/>
    <property type="project" value="TreeGrafter"/>
</dbReference>
<gene>
    <name evidence="12" type="primary">LOC116305707</name>
</gene>
<dbReference type="OrthoDB" id="73209at2759"/>
<dbReference type="InterPro" id="IPR001245">
    <property type="entry name" value="Ser-Thr/Tyr_kinase_cat_dom"/>
</dbReference>
<dbReference type="PANTHER" id="PTHR24416:SF489">
    <property type="entry name" value="PROTEIN KINASE DOMAIN-CONTAINING PROTEIN"/>
    <property type="match status" value="1"/>
</dbReference>
<dbReference type="GO" id="GO:0005524">
    <property type="term" value="F:ATP binding"/>
    <property type="evidence" value="ECO:0007669"/>
    <property type="project" value="UniProtKB-UniRule"/>
</dbReference>
<dbReference type="SMART" id="SM00219">
    <property type="entry name" value="TyrKc"/>
    <property type="match status" value="1"/>
</dbReference>
<dbReference type="InterPro" id="IPR028082">
    <property type="entry name" value="Peripla_BP_I"/>
</dbReference>
<feature type="domain" description="Protein kinase" evidence="10">
    <location>
        <begin position="922"/>
        <end position="1196"/>
    </location>
</feature>
<reference evidence="12" key="1">
    <citation type="submission" date="2025-08" db="UniProtKB">
        <authorList>
            <consortium name="RefSeq"/>
        </authorList>
    </citation>
    <scope>IDENTIFICATION</scope>
    <source>
        <tissue evidence="12">Tentacle</tissue>
    </source>
</reference>
<dbReference type="Gene3D" id="3.40.50.2300">
    <property type="match status" value="2"/>
</dbReference>
<dbReference type="Proteomes" id="UP000515163">
    <property type="component" value="Unplaced"/>
</dbReference>
<evidence type="ECO:0000256" key="1">
    <source>
        <dbReference type="ARBA" id="ARBA00004167"/>
    </source>
</evidence>
<proteinExistence type="predicted"/>
<feature type="signal peptide" evidence="9">
    <location>
        <begin position="1"/>
        <end position="20"/>
    </location>
</feature>
<evidence type="ECO:0000313" key="12">
    <source>
        <dbReference type="RefSeq" id="XP_031571531.1"/>
    </source>
</evidence>
<keyword evidence="11" id="KW-1185">Reference proteome</keyword>
<dbReference type="CDD" id="cd00192">
    <property type="entry name" value="PTKc"/>
    <property type="match status" value="1"/>
</dbReference>
<dbReference type="SUPFAM" id="SSF53822">
    <property type="entry name" value="Periplasmic binding protein-like I"/>
    <property type="match status" value="1"/>
</dbReference>
<evidence type="ECO:0000256" key="8">
    <source>
        <dbReference type="SAM" id="Phobius"/>
    </source>
</evidence>
<dbReference type="InterPro" id="IPR020635">
    <property type="entry name" value="Tyr_kinase_cat_dom"/>
</dbReference>
<dbReference type="FunFam" id="1.10.510.10:FF:001227">
    <property type="entry name" value="Tyrosine-protein kinase receptor"/>
    <property type="match status" value="1"/>
</dbReference>
<comment type="subcellular location">
    <subcellularLocation>
        <location evidence="1">Membrane</location>
        <topology evidence="1">Single-pass membrane protein</topology>
    </subcellularLocation>
</comment>
<dbReference type="PROSITE" id="PS00107">
    <property type="entry name" value="PROTEIN_KINASE_ATP"/>
    <property type="match status" value="1"/>
</dbReference>
<dbReference type="PRINTS" id="PR01177">
    <property type="entry name" value="GABAB1RECPTR"/>
</dbReference>
<dbReference type="PROSITE" id="PS50011">
    <property type="entry name" value="PROTEIN_KINASE_DOM"/>
    <property type="match status" value="1"/>
</dbReference>
<feature type="transmembrane region" description="Helical" evidence="8">
    <location>
        <begin position="858"/>
        <end position="883"/>
    </location>
</feature>
<dbReference type="CDD" id="cd06366">
    <property type="entry name" value="PBP1_GABAb_receptor"/>
    <property type="match status" value="1"/>
</dbReference>
<keyword evidence="3 8" id="KW-1133">Transmembrane helix</keyword>
<dbReference type="InterPro" id="IPR000719">
    <property type="entry name" value="Prot_kinase_dom"/>
</dbReference>
<dbReference type="PROSITE" id="PS00109">
    <property type="entry name" value="PROTEIN_KINASE_TYR"/>
    <property type="match status" value="1"/>
</dbReference>
<dbReference type="SUPFAM" id="SSF56112">
    <property type="entry name" value="Protein kinase-like (PK-like)"/>
    <property type="match status" value="1"/>
</dbReference>
<keyword evidence="4 8" id="KW-0472">Membrane</keyword>
<evidence type="ECO:0000256" key="3">
    <source>
        <dbReference type="ARBA" id="ARBA00022989"/>
    </source>
</evidence>
<feature type="region of interest" description="Disordered" evidence="7">
    <location>
        <begin position="1269"/>
        <end position="1295"/>
    </location>
</feature>
<dbReference type="RefSeq" id="XP_031571531.1">
    <property type="nucleotide sequence ID" value="XM_031715671.1"/>
</dbReference>
<dbReference type="PRINTS" id="PR01176">
    <property type="entry name" value="GABABRECEPTR"/>
</dbReference>
<dbReference type="PANTHER" id="PTHR24416">
    <property type="entry name" value="TYROSINE-PROTEIN KINASE RECEPTOR"/>
    <property type="match status" value="1"/>
</dbReference>
<dbReference type="GO" id="GO:0005886">
    <property type="term" value="C:plasma membrane"/>
    <property type="evidence" value="ECO:0007669"/>
    <property type="project" value="TreeGrafter"/>
</dbReference>
<evidence type="ECO:0000259" key="10">
    <source>
        <dbReference type="PROSITE" id="PS50011"/>
    </source>
</evidence>
<evidence type="ECO:0000313" key="11">
    <source>
        <dbReference type="Proteomes" id="UP000515163"/>
    </source>
</evidence>
<evidence type="ECO:0000256" key="6">
    <source>
        <dbReference type="PROSITE-ProRule" id="PRU10141"/>
    </source>
</evidence>
<evidence type="ECO:0000256" key="7">
    <source>
        <dbReference type="SAM" id="MobiDB-lite"/>
    </source>
</evidence>
<dbReference type="KEGG" id="aten:116305707"/>
<evidence type="ECO:0000256" key="9">
    <source>
        <dbReference type="SAM" id="SignalP"/>
    </source>
</evidence>
<dbReference type="Gene3D" id="1.10.510.10">
    <property type="entry name" value="Transferase(Phosphotransferase) domain 1"/>
    <property type="match status" value="1"/>
</dbReference>
<feature type="region of interest" description="Disordered" evidence="7">
    <location>
        <begin position="1218"/>
        <end position="1256"/>
    </location>
</feature>
<dbReference type="InParanoid" id="A0A6P8IW26"/>
<dbReference type="Pfam" id="PF01094">
    <property type="entry name" value="ANF_receptor"/>
    <property type="match status" value="1"/>
</dbReference>
<dbReference type="InterPro" id="IPR017441">
    <property type="entry name" value="Protein_kinase_ATP_BS"/>
</dbReference>
<sequence length="1295" mass="147254">MQTFLFLILAVVLPLTKTNTEKCLKDVPENVAKKHFKLSGNTATQLLPLLLHYNHKHVSQQISTHILKIIAEEVLGYEEVVLVESYADFGVQDSLRKLSGCPRCFSSIRKNVPEVMVDTEVWVPTNFLYNEWIDKKFVLDAGEITEYGRYGWYMPTHFVQSQWVDNKLIADSWMSLRIDSIVNQFKQNRTHLCNAQNLTEVIRYCKEQQDCITDLNRVCNGSASIGGCALMMADFPGHMEYFAVQQLKNLRLNISLFWLGSKLSQVIVQNLNSSMRPFLLLNWEPNTITSIGKLTRMFLPECRPDQSFIDKNNTIDCDYPFTHLKKFAWYEVKSGAPEFYHVLEKMYLTQKQLILLLQNHKDAGGTMSSYEAACYWLQQTRNVWLSWLPSGLHTGKVPVYIGGMFPMDENEDALWVRPGILEGAIMGLQRVNKDQNILQNYSLALIVKNTQCQTSLVLNSYIDFVSENHNYTLAGILGPACSVQAEIIAEVSSFYNTIVMGYSLEGVNLANRKKYPLFFRTSPSYFEFKKAYAALFDSLDWKQYAALTDVNYASATVTAIHEYMTDKGIKLVYSRFIALQESADIKNYLKSIQKSGARIIFGSFFEDVAREVVCEAINQGMRPQDGYVWFLPSWLHSEWWMRNSSKSNHHLGVYDTSLLSCTNSQMKEFISGGYFSLANSFFAGDNEKVVGGYTVDGWKDEYEKKVQQKGYPPSDYASFAYDAVWAYAYALNKLFKSYPSSLDTIRTNITTNRLKKFLQESNFSGVSGQVIFKEGDRYLPTVNILQYFGVGRPVTVGQFVPVKPGETKCAYYEGCLELNETLIKWPGGYRPTDGRLGKQRQVCAVESFRRLTGLSCDWSIAVINIIAISLFLLVVITFIWICIKRRYDKKYKTTQKRMEELGLMYQSPIMQLDDWEIPRKNVVLNRKLGEGAFGTVFGGEAKGFGEQNDWLPVAVKTLKPGSSPEEKLEFLSEAETMKIFDHNNIVKLLGVCTKGEPALAIMELMIHGDLKSFLLARRQFVNQNCKEADDVTPSKLTSMALDIVTGLAYLSELKYVHRDLALRNCMVGSGHVVKLGDFGMTRAMFDSDYYRFGRKGMLPVRWMAPESLSDGVFTTKSDVWGLGVTMWELCTMGSFPYQGLSNSDVVLYVKEENIMEMPKGCTTQLTELLRSCWKTDPNQRPEPITIIEHLSNHNEMIKPCLDAPIASITTDLDLLDTDSVSERPSSPRLSTRKISRALKQSSWSPKPGSSQRVMPGVQMTEEQFRTILKCESAPGTPVSERKTPEPSRDRREQFV</sequence>
<dbReference type="InterPro" id="IPR008266">
    <property type="entry name" value="Tyr_kinase_AS"/>
</dbReference>
<feature type="binding site" evidence="6">
    <location>
        <position position="956"/>
    </location>
    <ligand>
        <name>ATP</name>
        <dbReference type="ChEBI" id="CHEBI:30616"/>
    </ligand>
</feature>
<protein>
    <submittedName>
        <fullName evidence="12">Uncharacterized protein LOC116305707</fullName>
    </submittedName>
</protein>
<dbReference type="InterPro" id="IPR011009">
    <property type="entry name" value="Kinase-like_dom_sf"/>
</dbReference>
<dbReference type="PRINTS" id="PR00109">
    <property type="entry name" value="TYRKINASE"/>
</dbReference>
<dbReference type="InterPro" id="IPR050122">
    <property type="entry name" value="RTK"/>
</dbReference>
<organism evidence="11 12">
    <name type="scientific">Actinia tenebrosa</name>
    <name type="common">Australian red waratah sea anemone</name>
    <dbReference type="NCBI Taxonomy" id="6105"/>
    <lineage>
        <taxon>Eukaryota</taxon>
        <taxon>Metazoa</taxon>
        <taxon>Cnidaria</taxon>
        <taxon>Anthozoa</taxon>
        <taxon>Hexacorallia</taxon>
        <taxon>Actiniaria</taxon>
        <taxon>Actiniidae</taxon>
        <taxon>Actinia</taxon>
    </lineage>
</organism>
<evidence type="ECO:0000256" key="2">
    <source>
        <dbReference type="ARBA" id="ARBA00022692"/>
    </source>
</evidence>
<keyword evidence="6" id="KW-0067">ATP-binding</keyword>
<dbReference type="GO" id="GO:0043235">
    <property type="term" value="C:receptor complex"/>
    <property type="evidence" value="ECO:0007669"/>
    <property type="project" value="TreeGrafter"/>
</dbReference>
<accession>A0A6P8IW26</accession>
<dbReference type="Gene3D" id="3.30.200.20">
    <property type="entry name" value="Phosphorylase Kinase, domain 1"/>
    <property type="match status" value="1"/>
</dbReference>
<name>A0A6P8IW26_ACTTE</name>
<comment type="catalytic activity">
    <reaction evidence="5">
        <text>L-tyrosyl-[protein] + ATP = O-phospho-L-tyrosyl-[protein] + ADP + H(+)</text>
        <dbReference type="Rhea" id="RHEA:10596"/>
        <dbReference type="Rhea" id="RHEA-COMP:10136"/>
        <dbReference type="Rhea" id="RHEA-COMP:20101"/>
        <dbReference type="ChEBI" id="CHEBI:15378"/>
        <dbReference type="ChEBI" id="CHEBI:30616"/>
        <dbReference type="ChEBI" id="CHEBI:46858"/>
        <dbReference type="ChEBI" id="CHEBI:61978"/>
        <dbReference type="ChEBI" id="CHEBI:456216"/>
        <dbReference type="EC" id="2.7.10.1"/>
    </reaction>
</comment>
<dbReference type="GeneID" id="116305707"/>
<evidence type="ECO:0000256" key="5">
    <source>
        <dbReference type="ARBA" id="ARBA00051243"/>
    </source>
</evidence>
<dbReference type="Pfam" id="PF07714">
    <property type="entry name" value="PK_Tyr_Ser-Thr"/>
    <property type="match status" value="1"/>
</dbReference>
<feature type="compositionally biased region" description="Basic and acidic residues" evidence="7">
    <location>
        <begin position="1279"/>
        <end position="1295"/>
    </location>
</feature>
<keyword evidence="9" id="KW-0732">Signal</keyword>
<dbReference type="GO" id="GO:0004714">
    <property type="term" value="F:transmembrane receptor protein tyrosine kinase activity"/>
    <property type="evidence" value="ECO:0007669"/>
    <property type="project" value="UniProtKB-EC"/>
</dbReference>
<keyword evidence="6" id="KW-0547">Nucleotide-binding</keyword>
<keyword evidence="2 8" id="KW-0812">Transmembrane</keyword>